<organism evidence="1 2">
    <name type="scientific">Myodes glareolus</name>
    <name type="common">Bank vole</name>
    <name type="synonym">Clethrionomys glareolus</name>
    <dbReference type="NCBI Taxonomy" id="447135"/>
    <lineage>
        <taxon>Eukaryota</taxon>
        <taxon>Metazoa</taxon>
        <taxon>Chordata</taxon>
        <taxon>Craniata</taxon>
        <taxon>Vertebrata</taxon>
        <taxon>Euteleostomi</taxon>
        <taxon>Mammalia</taxon>
        <taxon>Eutheria</taxon>
        <taxon>Euarchontoglires</taxon>
        <taxon>Glires</taxon>
        <taxon>Rodentia</taxon>
        <taxon>Myomorpha</taxon>
        <taxon>Muroidea</taxon>
        <taxon>Cricetidae</taxon>
        <taxon>Arvicolinae</taxon>
        <taxon>Myodes</taxon>
    </lineage>
</organism>
<dbReference type="EMBL" id="JBBHLL010000001">
    <property type="protein sequence ID" value="KAK7835939.1"/>
    <property type="molecule type" value="Genomic_DNA"/>
</dbReference>
<dbReference type="Gene3D" id="1.10.20.10">
    <property type="entry name" value="Histone, subunit A"/>
    <property type="match status" value="1"/>
</dbReference>
<proteinExistence type="predicted"/>
<dbReference type="CDD" id="cd22915">
    <property type="entry name" value="HFD_SOS1_rpt2"/>
    <property type="match status" value="1"/>
</dbReference>
<gene>
    <name evidence="1" type="ORF">U0070_004030</name>
</gene>
<dbReference type="Proteomes" id="UP001488838">
    <property type="component" value="Unassembled WGS sequence"/>
</dbReference>
<dbReference type="GO" id="GO:0046982">
    <property type="term" value="F:protein heterodimerization activity"/>
    <property type="evidence" value="ECO:0007669"/>
    <property type="project" value="InterPro"/>
</dbReference>
<dbReference type="FunFam" id="1.10.20.10:FF:000029">
    <property type="entry name" value="son of sevenless homolog 1 isoform X1"/>
    <property type="match status" value="1"/>
</dbReference>
<keyword evidence="2" id="KW-1185">Reference proteome</keyword>
<comment type="caution">
    <text evidence="1">The sequence shown here is derived from an EMBL/GenBank/DDBJ whole genome shotgun (WGS) entry which is preliminary data.</text>
</comment>
<accession>A0AAW0K9E5</accession>
<evidence type="ECO:0000313" key="1">
    <source>
        <dbReference type="EMBL" id="KAK7835939.1"/>
    </source>
</evidence>
<reference evidence="1 2" key="1">
    <citation type="journal article" date="2023" name="bioRxiv">
        <title>Conserved and derived expression patterns and positive selection on dental genes reveal complex evolutionary context of ever-growing rodent molars.</title>
        <authorList>
            <person name="Calamari Z.T."/>
            <person name="Song A."/>
            <person name="Cohen E."/>
            <person name="Akter M."/>
            <person name="Roy R.D."/>
            <person name="Hallikas O."/>
            <person name="Christensen M.M."/>
            <person name="Li P."/>
            <person name="Marangoni P."/>
            <person name="Jernvall J."/>
            <person name="Klein O.D."/>
        </authorList>
    </citation>
    <scope>NUCLEOTIDE SEQUENCE [LARGE SCALE GENOMIC DNA]</scope>
    <source>
        <strain evidence="1">V071</strain>
    </source>
</reference>
<name>A0AAW0K9E5_MYOGA</name>
<sequence>MAQPRTVQDVEERVQKTFPHPIDKWAIADAQSAIEKRKRRNPLLLPVDKIHPSLKEVLGYKVDYHVSLYIVAVLEYISADILKLAGNYVFNIRHYEISQQDIKVSMCADKVSVKEY</sequence>
<dbReference type="AlphaFoldDB" id="A0AAW0K9E5"/>
<evidence type="ECO:0000313" key="2">
    <source>
        <dbReference type="Proteomes" id="UP001488838"/>
    </source>
</evidence>
<dbReference type="InterPro" id="IPR009072">
    <property type="entry name" value="Histone-fold"/>
</dbReference>
<dbReference type="SUPFAM" id="SSF47113">
    <property type="entry name" value="Histone-fold"/>
    <property type="match status" value="1"/>
</dbReference>
<protein>
    <submittedName>
        <fullName evidence="1">Uncharacterized protein</fullName>
    </submittedName>
</protein>